<sequence>MQWAWSVSGFSLTDKSHEQIRHICRHAGLAGIEAAPPLFDGMGESDLEIIASDYRADGLSFDTFHLPFSASGDIASFYETTRRKAVDDAVKWIERAGILGVRAAIQHPTTCRHDAEVDGIDMFFVQLGKSLDTMLLSAVANGVTIALENMLPGDAGGRLASRPEHFERFAREFGDPRLGF</sequence>
<dbReference type="InterPro" id="IPR036237">
    <property type="entry name" value="Xyl_isomerase-like_sf"/>
</dbReference>
<gene>
    <name evidence="2" type="ORF">METZ01_LOCUS471906</name>
</gene>
<feature type="non-terminal residue" evidence="2">
    <location>
        <position position="180"/>
    </location>
</feature>
<evidence type="ECO:0000259" key="1">
    <source>
        <dbReference type="Pfam" id="PF01261"/>
    </source>
</evidence>
<protein>
    <recommendedName>
        <fullName evidence="1">Xylose isomerase-like TIM barrel domain-containing protein</fullName>
    </recommendedName>
</protein>
<evidence type="ECO:0000313" key="2">
    <source>
        <dbReference type="EMBL" id="SVE19052.1"/>
    </source>
</evidence>
<dbReference type="Pfam" id="PF01261">
    <property type="entry name" value="AP_endonuc_2"/>
    <property type="match status" value="1"/>
</dbReference>
<organism evidence="2">
    <name type="scientific">marine metagenome</name>
    <dbReference type="NCBI Taxonomy" id="408172"/>
    <lineage>
        <taxon>unclassified sequences</taxon>
        <taxon>metagenomes</taxon>
        <taxon>ecological metagenomes</taxon>
    </lineage>
</organism>
<dbReference type="SUPFAM" id="SSF51658">
    <property type="entry name" value="Xylose isomerase-like"/>
    <property type="match status" value="1"/>
</dbReference>
<dbReference type="EMBL" id="UINC01200252">
    <property type="protein sequence ID" value="SVE19052.1"/>
    <property type="molecule type" value="Genomic_DNA"/>
</dbReference>
<dbReference type="AlphaFoldDB" id="A0A383BGJ9"/>
<feature type="domain" description="Xylose isomerase-like TIM barrel" evidence="1">
    <location>
        <begin position="24"/>
        <end position="179"/>
    </location>
</feature>
<reference evidence="2" key="1">
    <citation type="submission" date="2018-05" db="EMBL/GenBank/DDBJ databases">
        <authorList>
            <person name="Lanie J.A."/>
            <person name="Ng W.-L."/>
            <person name="Kazmierczak K.M."/>
            <person name="Andrzejewski T.M."/>
            <person name="Davidsen T.M."/>
            <person name="Wayne K.J."/>
            <person name="Tettelin H."/>
            <person name="Glass J.I."/>
            <person name="Rusch D."/>
            <person name="Podicherti R."/>
            <person name="Tsui H.-C.T."/>
            <person name="Winkler M.E."/>
        </authorList>
    </citation>
    <scope>NUCLEOTIDE SEQUENCE</scope>
</reference>
<dbReference type="Gene3D" id="3.20.20.150">
    <property type="entry name" value="Divalent-metal-dependent TIM barrel enzymes"/>
    <property type="match status" value="1"/>
</dbReference>
<proteinExistence type="predicted"/>
<name>A0A383BGJ9_9ZZZZ</name>
<accession>A0A383BGJ9</accession>
<dbReference type="InterPro" id="IPR013022">
    <property type="entry name" value="Xyl_isomerase-like_TIM-brl"/>
</dbReference>